<dbReference type="Pfam" id="PF12819">
    <property type="entry name" value="Malectin_like"/>
    <property type="match status" value="1"/>
</dbReference>
<dbReference type="InterPro" id="IPR011009">
    <property type="entry name" value="Kinase-like_dom_sf"/>
</dbReference>
<keyword evidence="5" id="KW-0732">Signal</keyword>
<dbReference type="FunFam" id="3.30.200.20:FF:000039">
    <property type="entry name" value="receptor-like protein kinase FERONIA"/>
    <property type="match status" value="1"/>
</dbReference>
<dbReference type="PROSITE" id="PS00107">
    <property type="entry name" value="PROTEIN_KINASE_ATP"/>
    <property type="match status" value="1"/>
</dbReference>
<keyword evidence="2" id="KW-0723">Serine/threonine-protein kinase</keyword>
<dbReference type="OrthoDB" id="1928639at2759"/>
<evidence type="ECO:0000313" key="16">
    <source>
        <dbReference type="Proteomes" id="UP001153076"/>
    </source>
</evidence>
<dbReference type="Gene3D" id="1.10.510.10">
    <property type="entry name" value="Transferase(Phosphotransferase) domain 1"/>
    <property type="match status" value="1"/>
</dbReference>
<dbReference type="PROSITE" id="PS00108">
    <property type="entry name" value="PROTEIN_KINASE_ST"/>
    <property type="match status" value="1"/>
</dbReference>
<evidence type="ECO:0000256" key="13">
    <source>
        <dbReference type="SAM" id="Phobius"/>
    </source>
</evidence>
<dbReference type="FunFam" id="1.10.510.10:FF:000252">
    <property type="entry name" value="Receptor-like protein kinase FERONIA"/>
    <property type="match status" value="1"/>
</dbReference>
<keyword evidence="6 12" id="KW-0547">Nucleotide-binding</keyword>
<dbReference type="PANTHER" id="PTHR27003">
    <property type="entry name" value="OS07G0166700 PROTEIN"/>
    <property type="match status" value="1"/>
</dbReference>
<dbReference type="Pfam" id="PF07714">
    <property type="entry name" value="PK_Tyr_Ser-Thr"/>
    <property type="match status" value="1"/>
</dbReference>
<sequence length="835" mass="93005">MGPRPGGYYRPIFMNLVESMAPWPSGLAMDLLHSPLFFFSFFLCSSLSAAQLPYFINCGSANNATLSDGRTFVGDENPRQFKFSGDRSKTLKNTNQSAEPLYQKARVFRTPSTYQFEVPENGTYILRFHFYSFSSSPELGDAQFNVSAFGHLLLSDFSVPKNDSNLIKEFILTLKQNHPNLRIQFWPRNIAFVNAIEVISTSQNITEDNGPDVSPAGSRGVYSGQKSKVLETIYRINVGVLDKDPYVDGGTNLWRTWIPDYPFLITKDEATNAPPYLLTGGSWEPGLATEYDAPDYVYETAKMFKVTKSNVSSNLTWQFRVSKGATYFVRAHFCDIISLQLGLYKFNIYFYTKFGQKIDPLNTTEKLAVPFYKDFIVESNDVDFVNVSIGPSNDSIDKTYMFLNGLEILQIKEGVAPDPSVSGGSSHLGLIVGLVVGGVCIVAVLVGVLFVLRRKRRTKPAELFEGGIMSFNAGISSQNRTPDRSSSQVSSLSNLQLGLKIPFVEIQRVTNNFDPSLIIGEGGFGKVYRGTLKNGIEVAVKRSNPAHGQGLAEFQTEIMVLSKIRHCHLVSLIGYCYEGGEMILVYEFMEKGSLRDHLYDSRVKSSSSSGVGLSWKQRLEICIGAAKGLHYLHTGLDSGIIHRDVKSTNILLDRNYVAKVADFGLSRSQHLEKTHVSTEVKGTFGYLDPEYFSCLQLTEKSDVYSFGVLLLEVLCARPVIDHSLPRMQINLVDWGMICYKEGHLESIIDPSIASEISPNSLKKFVETADKCLKECAVERPPMADVLWDLEYALQLQKIVGLRNLPDDSMTDASVSLPFHVAQRVPSASFVDDDED</sequence>
<dbReference type="EMBL" id="JAKOGI010000320">
    <property type="protein sequence ID" value="KAJ8437005.1"/>
    <property type="molecule type" value="Genomic_DNA"/>
</dbReference>
<proteinExistence type="predicted"/>
<dbReference type="SUPFAM" id="SSF56112">
    <property type="entry name" value="Protein kinase-like (PK-like)"/>
    <property type="match status" value="1"/>
</dbReference>
<evidence type="ECO:0000256" key="2">
    <source>
        <dbReference type="ARBA" id="ARBA00022527"/>
    </source>
</evidence>
<feature type="binding site" evidence="12">
    <location>
        <position position="541"/>
    </location>
    <ligand>
        <name>ATP</name>
        <dbReference type="ChEBI" id="CHEBI:30616"/>
    </ligand>
</feature>
<evidence type="ECO:0000256" key="6">
    <source>
        <dbReference type="ARBA" id="ARBA00022741"/>
    </source>
</evidence>
<keyword evidence="11" id="KW-0325">Glycoprotein</keyword>
<feature type="transmembrane region" description="Helical" evidence="13">
    <location>
        <begin position="428"/>
        <end position="452"/>
    </location>
</feature>
<dbReference type="InterPro" id="IPR000719">
    <property type="entry name" value="Prot_kinase_dom"/>
</dbReference>
<keyword evidence="16" id="KW-1185">Reference proteome</keyword>
<dbReference type="Proteomes" id="UP001153076">
    <property type="component" value="Unassembled WGS sequence"/>
</dbReference>
<dbReference type="InterPro" id="IPR008271">
    <property type="entry name" value="Ser/Thr_kinase_AS"/>
</dbReference>
<dbReference type="Gene3D" id="2.60.120.430">
    <property type="entry name" value="Galactose-binding lectin"/>
    <property type="match status" value="2"/>
</dbReference>
<keyword evidence="9 13" id="KW-1133">Transmembrane helix</keyword>
<evidence type="ECO:0000256" key="7">
    <source>
        <dbReference type="ARBA" id="ARBA00022777"/>
    </source>
</evidence>
<dbReference type="GO" id="GO:0005524">
    <property type="term" value="F:ATP binding"/>
    <property type="evidence" value="ECO:0007669"/>
    <property type="project" value="UniProtKB-UniRule"/>
</dbReference>
<comment type="subcellular location">
    <subcellularLocation>
        <location evidence="1">Membrane</location>
        <topology evidence="1">Single-pass type I membrane protein</topology>
    </subcellularLocation>
</comment>
<dbReference type="CDD" id="cd14066">
    <property type="entry name" value="STKc_IRAK"/>
    <property type="match status" value="1"/>
</dbReference>
<feature type="domain" description="Protein kinase" evidence="14">
    <location>
        <begin position="513"/>
        <end position="792"/>
    </location>
</feature>
<dbReference type="GO" id="GO:0004674">
    <property type="term" value="F:protein serine/threonine kinase activity"/>
    <property type="evidence" value="ECO:0007669"/>
    <property type="project" value="UniProtKB-KW"/>
</dbReference>
<evidence type="ECO:0000256" key="1">
    <source>
        <dbReference type="ARBA" id="ARBA00004479"/>
    </source>
</evidence>
<dbReference type="InterPro" id="IPR017441">
    <property type="entry name" value="Protein_kinase_ATP_BS"/>
</dbReference>
<dbReference type="GO" id="GO:0004714">
    <property type="term" value="F:transmembrane receptor protein tyrosine kinase activity"/>
    <property type="evidence" value="ECO:0007669"/>
    <property type="project" value="InterPro"/>
</dbReference>
<dbReference type="InterPro" id="IPR045272">
    <property type="entry name" value="ANXUR1/2-like"/>
</dbReference>
<keyword evidence="7" id="KW-0418">Kinase</keyword>
<evidence type="ECO:0000256" key="8">
    <source>
        <dbReference type="ARBA" id="ARBA00022840"/>
    </source>
</evidence>
<dbReference type="SMART" id="SM00220">
    <property type="entry name" value="S_TKc"/>
    <property type="match status" value="1"/>
</dbReference>
<name>A0A9Q1K5X2_9CARY</name>
<dbReference type="Gene3D" id="3.30.200.20">
    <property type="entry name" value="Phosphorylase Kinase, domain 1"/>
    <property type="match status" value="1"/>
</dbReference>
<evidence type="ECO:0000259" key="14">
    <source>
        <dbReference type="PROSITE" id="PS50011"/>
    </source>
</evidence>
<dbReference type="InterPro" id="IPR001245">
    <property type="entry name" value="Ser-Thr/Tyr_kinase_cat_dom"/>
</dbReference>
<keyword evidence="4 13" id="KW-0812">Transmembrane</keyword>
<evidence type="ECO:0000256" key="10">
    <source>
        <dbReference type="ARBA" id="ARBA00023136"/>
    </source>
</evidence>
<reference evidence="15" key="1">
    <citation type="submission" date="2022-04" db="EMBL/GenBank/DDBJ databases">
        <title>Carnegiea gigantea Genome sequencing and assembly v2.</title>
        <authorList>
            <person name="Copetti D."/>
            <person name="Sanderson M.J."/>
            <person name="Burquez A."/>
            <person name="Wojciechowski M.F."/>
        </authorList>
    </citation>
    <scope>NUCLEOTIDE SEQUENCE</scope>
    <source>
        <strain evidence="15">SGP5-SGP5p</strain>
        <tissue evidence="15">Aerial part</tissue>
    </source>
</reference>
<evidence type="ECO:0000256" key="3">
    <source>
        <dbReference type="ARBA" id="ARBA00022679"/>
    </source>
</evidence>
<evidence type="ECO:0000256" key="9">
    <source>
        <dbReference type="ARBA" id="ARBA00022989"/>
    </source>
</evidence>
<gene>
    <name evidence="15" type="ORF">Cgig2_010350</name>
</gene>
<dbReference type="PANTHER" id="PTHR27003:SF398">
    <property type="entry name" value="PROTEIN KINASE DOMAIN-CONTAINING PROTEIN"/>
    <property type="match status" value="1"/>
</dbReference>
<protein>
    <recommendedName>
        <fullName evidence="14">Protein kinase domain-containing protein</fullName>
    </recommendedName>
</protein>
<evidence type="ECO:0000256" key="5">
    <source>
        <dbReference type="ARBA" id="ARBA00022729"/>
    </source>
</evidence>
<dbReference type="GO" id="GO:0005886">
    <property type="term" value="C:plasma membrane"/>
    <property type="evidence" value="ECO:0007669"/>
    <property type="project" value="TreeGrafter"/>
</dbReference>
<keyword evidence="10 13" id="KW-0472">Membrane</keyword>
<evidence type="ECO:0000313" key="15">
    <source>
        <dbReference type="EMBL" id="KAJ8437005.1"/>
    </source>
</evidence>
<dbReference type="GO" id="GO:0009506">
    <property type="term" value="C:plasmodesma"/>
    <property type="evidence" value="ECO:0007669"/>
    <property type="project" value="TreeGrafter"/>
</dbReference>
<keyword evidence="8 12" id="KW-0067">ATP-binding</keyword>
<keyword evidence="3" id="KW-0808">Transferase</keyword>
<evidence type="ECO:0000256" key="12">
    <source>
        <dbReference type="PROSITE-ProRule" id="PRU10141"/>
    </source>
</evidence>
<dbReference type="AlphaFoldDB" id="A0A9Q1K5X2"/>
<evidence type="ECO:0000256" key="4">
    <source>
        <dbReference type="ARBA" id="ARBA00022692"/>
    </source>
</evidence>
<dbReference type="InterPro" id="IPR024788">
    <property type="entry name" value="Malectin-like_Carb-bd_dom"/>
</dbReference>
<accession>A0A9Q1K5X2</accession>
<organism evidence="15 16">
    <name type="scientific">Carnegiea gigantea</name>
    <dbReference type="NCBI Taxonomy" id="171969"/>
    <lineage>
        <taxon>Eukaryota</taxon>
        <taxon>Viridiplantae</taxon>
        <taxon>Streptophyta</taxon>
        <taxon>Embryophyta</taxon>
        <taxon>Tracheophyta</taxon>
        <taxon>Spermatophyta</taxon>
        <taxon>Magnoliopsida</taxon>
        <taxon>eudicotyledons</taxon>
        <taxon>Gunneridae</taxon>
        <taxon>Pentapetalae</taxon>
        <taxon>Caryophyllales</taxon>
        <taxon>Cactineae</taxon>
        <taxon>Cactaceae</taxon>
        <taxon>Cactoideae</taxon>
        <taxon>Echinocereeae</taxon>
        <taxon>Carnegiea</taxon>
    </lineage>
</organism>
<dbReference type="PROSITE" id="PS50011">
    <property type="entry name" value="PROTEIN_KINASE_DOM"/>
    <property type="match status" value="1"/>
</dbReference>
<evidence type="ECO:0000256" key="11">
    <source>
        <dbReference type="ARBA" id="ARBA00023180"/>
    </source>
</evidence>
<comment type="caution">
    <text evidence="15">The sequence shown here is derived from an EMBL/GenBank/DDBJ whole genome shotgun (WGS) entry which is preliminary data.</text>
</comment>